<dbReference type="PANTHER" id="PTHR35089">
    <property type="entry name" value="CHAPERONE PROTEIN SKP"/>
    <property type="match status" value="1"/>
</dbReference>
<proteinExistence type="inferred from homology"/>
<reference evidence="4 5" key="1">
    <citation type="submission" date="2017-03" db="EMBL/GenBank/DDBJ databases">
        <authorList>
            <person name="Afonso C.L."/>
            <person name="Miller P.J."/>
            <person name="Scott M.A."/>
            <person name="Spackman E."/>
            <person name="Goraichik I."/>
            <person name="Dimitrov K.M."/>
            <person name="Suarez D.L."/>
            <person name="Swayne D.E."/>
        </authorList>
    </citation>
    <scope>NUCLEOTIDE SEQUENCE [LARGE SCALE GENOMIC DNA]</scope>
    <source>
        <strain evidence="4 5">CECT 7691</strain>
    </source>
</reference>
<evidence type="ECO:0000313" key="5">
    <source>
        <dbReference type="Proteomes" id="UP000193200"/>
    </source>
</evidence>
<dbReference type="SMART" id="SM00935">
    <property type="entry name" value="OmpH"/>
    <property type="match status" value="1"/>
</dbReference>
<protein>
    <submittedName>
        <fullName evidence="4">Outer membrane protein (OmpH-like)</fullName>
    </submittedName>
</protein>
<dbReference type="EMBL" id="FWFR01000003">
    <property type="protein sequence ID" value="SLN74771.1"/>
    <property type="molecule type" value="Genomic_DNA"/>
</dbReference>
<dbReference type="RefSeq" id="WP_085885108.1">
    <property type="nucleotide sequence ID" value="NZ_FWFR01000003.1"/>
</dbReference>
<accession>A0A1Y5TW32</accession>
<evidence type="ECO:0000256" key="3">
    <source>
        <dbReference type="SAM" id="SignalP"/>
    </source>
</evidence>
<dbReference type="InterPro" id="IPR024930">
    <property type="entry name" value="Skp_dom_sf"/>
</dbReference>
<keyword evidence="5" id="KW-1185">Reference proteome</keyword>
<dbReference type="AlphaFoldDB" id="A0A1Y5TW32"/>
<dbReference type="InterPro" id="IPR005632">
    <property type="entry name" value="Chaperone_Skp"/>
</dbReference>
<dbReference type="OrthoDB" id="8478823at2"/>
<dbReference type="PANTHER" id="PTHR35089:SF1">
    <property type="entry name" value="CHAPERONE PROTEIN SKP"/>
    <property type="match status" value="1"/>
</dbReference>
<dbReference type="SUPFAM" id="SSF111384">
    <property type="entry name" value="OmpH-like"/>
    <property type="match status" value="1"/>
</dbReference>
<feature type="signal peptide" evidence="3">
    <location>
        <begin position="1"/>
        <end position="34"/>
    </location>
</feature>
<dbReference type="GO" id="GO:0005829">
    <property type="term" value="C:cytosol"/>
    <property type="evidence" value="ECO:0007669"/>
    <property type="project" value="TreeGrafter"/>
</dbReference>
<organism evidence="4 5">
    <name type="scientific">Oceanibacterium hippocampi</name>
    <dbReference type="NCBI Taxonomy" id="745714"/>
    <lineage>
        <taxon>Bacteria</taxon>
        <taxon>Pseudomonadati</taxon>
        <taxon>Pseudomonadota</taxon>
        <taxon>Alphaproteobacteria</taxon>
        <taxon>Sneathiellales</taxon>
        <taxon>Sneathiellaceae</taxon>
        <taxon>Oceanibacterium</taxon>
    </lineage>
</organism>
<dbReference type="Gene3D" id="3.30.910.20">
    <property type="entry name" value="Skp domain"/>
    <property type="match status" value="1"/>
</dbReference>
<gene>
    <name evidence="4" type="ORF">OCH7691_03804</name>
</gene>
<sequence>MSHHLAERILAAARRVAGAAMLATVMLIAATATAPAKNLPKATVAIVDTERVLRESEAGKSAREQIRAQQEVFQKEFDAQREALKTEKEQLDRQKAILAPDVWQQRVREFRTKAETLQKEAQGRTMTLNQADIQVRQKMMPVITKVVADVSHKQGANIAIDRAALMLFVEELNLTDLVIEKLNEVLPKVDINFDAVPEKTN</sequence>
<dbReference type="GO" id="GO:0050821">
    <property type="term" value="P:protein stabilization"/>
    <property type="evidence" value="ECO:0007669"/>
    <property type="project" value="TreeGrafter"/>
</dbReference>
<keyword evidence="2 3" id="KW-0732">Signal</keyword>
<dbReference type="Pfam" id="PF03938">
    <property type="entry name" value="OmpH"/>
    <property type="match status" value="1"/>
</dbReference>
<evidence type="ECO:0000313" key="4">
    <source>
        <dbReference type="EMBL" id="SLN74771.1"/>
    </source>
</evidence>
<comment type="similarity">
    <text evidence="1">Belongs to the Skp family.</text>
</comment>
<name>A0A1Y5TW32_9PROT</name>
<dbReference type="GO" id="GO:0051082">
    <property type="term" value="F:unfolded protein binding"/>
    <property type="evidence" value="ECO:0007669"/>
    <property type="project" value="InterPro"/>
</dbReference>
<feature type="chain" id="PRO_5012848205" evidence="3">
    <location>
        <begin position="35"/>
        <end position="201"/>
    </location>
</feature>
<dbReference type="InParanoid" id="A0A1Y5TW32"/>
<dbReference type="Proteomes" id="UP000193200">
    <property type="component" value="Unassembled WGS sequence"/>
</dbReference>
<evidence type="ECO:0000256" key="2">
    <source>
        <dbReference type="ARBA" id="ARBA00022729"/>
    </source>
</evidence>
<evidence type="ECO:0000256" key="1">
    <source>
        <dbReference type="ARBA" id="ARBA00009091"/>
    </source>
</evidence>